<dbReference type="EMBL" id="UYYB01122746">
    <property type="protein sequence ID" value="VDM83376.1"/>
    <property type="molecule type" value="Genomic_DNA"/>
</dbReference>
<evidence type="ECO:0000313" key="1">
    <source>
        <dbReference type="EMBL" id="VDM83376.1"/>
    </source>
</evidence>
<organism evidence="1 2">
    <name type="scientific">Strongylus vulgaris</name>
    <name type="common">Blood worm</name>
    <dbReference type="NCBI Taxonomy" id="40348"/>
    <lineage>
        <taxon>Eukaryota</taxon>
        <taxon>Metazoa</taxon>
        <taxon>Ecdysozoa</taxon>
        <taxon>Nematoda</taxon>
        <taxon>Chromadorea</taxon>
        <taxon>Rhabditida</taxon>
        <taxon>Rhabditina</taxon>
        <taxon>Rhabditomorpha</taxon>
        <taxon>Strongyloidea</taxon>
        <taxon>Strongylidae</taxon>
        <taxon>Strongylus</taxon>
    </lineage>
</organism>
<protein>
    <submittedName>
        <fullName evidence="1">Uncharacterized protein</fullName>
    </submittedName>
</protein>
<gene>
    <name evidence="1" type="ORF">SVUK_LOCUS18374</name>
</gene>
<keyword evidence="2" id="KW-1185">Reference proteome</keyword>
<reference evidence="1 2" key="1">
    <citation type="submission" date="2018-11" db="EMBL/GenBank/DDBJ databases">
        <authorList>
            <consortium name="Pathogen Informatics"/>
        </authorList>
    </citation>
    <scope>NUCLEOTIDE SEQUENCE [LARGE SCALE GENOMIC DNA]</scope>
</reference>
<sequence>MDDSDLLNPRSSILSDAVRLLEKTIPLIKTGSAPTVAKDFRRLSPFTFSQPDQTRNPLVAPLNTIPATEKRAFLPSRDDPIRPDTPPISPINAAHRELGTFDTHLGRFANGVPNR</sequence>
<dbReference type="AlphaFoldDB" id="A0A3P7JIW2"/>
<proteinExistence type="predicted"/>
<dbReference type="OrthoDB" id="5876065at2759"/>
<dbReference type="Proteomes" id="UP000270094">
    <property type="component" value="Unassembled WGS sequence"/>
</dbReference>
<name>A0A3P7JIW2_STRVU</name>
<evidence type="ECO:0000313" key="2">
    <source>
        <dbReference type="Proteomes" id="UP000270094"/>
    </source>
</evidence>
<accession>A0A3P7JIW2</accession>